<dbReference type="SUPFAM" id="SSF46785">
    <property type="entry name" value="Winged helix' DNA-binding domain"/>
    <property type="match status" value="1"/>
</dbReference>
<name>A0ABW2A9L8_9GAMM</name>
<dbReference type="InterPro" id="IPR000835">
    <property type="entry name" value="HTH_MarR-typ"/>
</dbReference>
<sequence length="171" mass="19117">MTKRDARETESVLRHWHQQVPDDRMAHLVRDASRLLAKSLQGRLSEHGVSFGHWSFLRILWTQEGLSQRELSDEAGVMEPTTFTALKAMEANGLIERRHLNGNRRKQHIFLTAKGQQLKDVLTPLAEEVNHVALAGVSEADVDATRRTLLAMIDNLAADNQHSEPDSGPGG</sequence>
<feature type="domain" description="HTH marR-type" evidence="4">
    <location>
        <begin position="22"/>
        <end position="158"/>
    </location>
</feature>
<dbReference type="Proteomes" id="UP001596422">
    <property type="component" value="Unassembled WGS sequence"/>
</dbReference>
<dbReference type="InterPro" id="IPR036388">
    <property type="entry name" value="WH-like_DNA-bd_sf"/>
</dbReference>
<dbReference type="PROSITE" id="PS50995">
    <property type="entry name" value="HTH_MARR_2"/>
    <property type="match status" value="1"/>
</dbReference>
<gene>
    <name evidence="5" type="ORF">ACFQDL_31705</name>
</gene>
<dbReference type="Gene3D" id="1.10.10.10">
    <property type="entry name" value="Winged helix-like DNA-binding domain superfamily/Winged helix DNA-binding domain"/>
    <property type="match status" value="1"/>
</dbReference>
<proteinExistence type="predicted"/>
<evidence type="ECO:0000256" key="2">
    <source>
        <dbReference type="ARBA" id="ARBA00023125"/>
    </source>
</evidence>
<dbReference type="EMBL" id="JBHSWE010000002">
    <property type="protein sequence ID" value="MFC6674163.1"/>
    <property type="molecule type" value="Genomic_DNA"/>
</dbReference>
<keyword evidence="1" id="KW-0805">Transcription regulation</keyword>
<dbReference type="SMART" id="SM00347">
    <property type="entry name" value="HTH_MARR"/>
    <property type="match status" value="1"/>
</dbReference>
<comment type="caution">
    <text evidence="5">The sequence shown here is derived from an EMBL/GenBank/DDBJ whole genome shotgun (WGS) entry which is preliminary data.</text>
</comment>
<dbReference type="PANTHER" id="PTHR42756:SF1">
    <property type="entry name" value="TRANSCRIPTIONAL REPRESSOR OF EMRAB OPERON"/>
    <property type="match status" value="1"/>
</dbReference>
<evidence type="ECO:0000256" key="1">
    <source>
        <dbReference type="ARBA" id="ARBA00023015"/>
    </source>
</evidence>
<dbReference type="PANTHER" id="PTHR42756">
    <property type="entry name" value="TRANSCRIPTIONAL REGULATOR, MARR"/>
    <property type="match status" value="1"/>
</dbReference>
<evidence type="ECO:0000313" key="6">
    <source>
        <dbReference type="Proteomes" id="UP001596422"/>
    </source>
</evidence>
<protein>
    <submittedName>
        <fullName evidence="5">MarR family winged helix-turn-helix transcriptional regulator</fullName>
    </submittedName>
</protein>
<keyword evidence="2" id="KW-0238">DNA-binding</keyword>
<evidence type="ECO:0000313" key="5">
    <source>
        <dbReference type="EMBL" id="MFC6674163.1"/>
    </source>
</evidence>
<dbReference type="Pfam" id="PF01047">
    <property type="entry name" value="MarR"/>
    <property type="match status" value="1"/>
</dbReference>
<organism evidence="5 6">
    <name type="scientific">Marinobacterium aestuariivivens</name>
    <dbReference type="NCBI Taxonomy" id="1698799"/>
    <lineage>
        <taxon>Bacteria</taxon>
        <taxon>Pseudomonadati</taxon>
        <taxon>Pseudomonadota</taxon>
        <taxon>Gammaproteobacteria</taxon>
        <taxon>Oceanospirillales</taxon>
        <taxon>Oceanospirillaceae</taxon>
        <taxon>Marinobacterium</taxon>
    </lineage>
</organism>
<keyword evidence="3" id="KW-0804">Transcription</keyword>
<keyword evidence="6" id="KW-1185">Reference proteome</keyword>
<evidence type="ECO:0000259" key="4">
    <source>
        <dbReference type="PROSITE" id="PS50995"/>
    </source>
</evidence>
<reference evidence="6" key="1">
    <citation type="journal article" date="2019" name="Int. J. Syst. Evol. Microbiol.">
        <title>The Global Catalogue of Microorganisms (GCM) 10K type strain sequencing project: providing services to taxonomists for standard genome sequencing and annotation.</title>
        <authorList>
            <consortium name="The Broad Institute Genomics Platform"/>
            <consortium name="The Broad Institute Genome Sequencing Center for Infectious Disease"/>
            <person name="Wu L."/>
            <person name="Ma J."/>
        </authorList>
    </citation>
    <scope>NUCLEOTIDE SEQUENCE [LARGE SCALE GENOMIC DNA]</scope>
    <source>
        <strain evidence="6">NBRC 111756</strain>
    </source>
</reference>
<dbReference type="InterPro" id="IPR036390">
    <property type="entry name" value="WH_DNA-bd_sf"/>
</dbReference>
<accession>A0ABW2A9L8</accession>
<evidence type="ECO:0000256" key="3">
    <source>
        <dbReference type="ARBA" id="ARBA00023163"/>
    </source>
</evidence>
<dbReference type="RefSeq" id="WP_379913872.1">
    <property type="nucleotide sequence ID" value="NZ_JBHSWE010000002.1"/>
</dbReference>